<feature type="transmembrane region" description="Helical" evidence="5">
    <location>
        <begin position="432"/>
        <end position="451"/>
    </location>
</feature>
<dbReference type="EMBL" id="BNEE01000004">
    <property type="protein sequence ID" value="GHI83553.1"/>
    <property type="molecule type" value="Genomic_DNA"/>
</dbReference>
<dbReference type="SUPFAM" id="SSF55874">
    <property type="entry name" value="ATPase domain of HSP90 chaperone/DNA topoisomerase II/histidine kinase"/>
    <property type="match status" value="1"/>
</dbReference>
<dbReference type="SMART" id="SM00387">
    <property type="entry name" value="HATPase_c"/>
    <property type="match status" value="1"/>
</dbReference>
<evidence type="ECO:0000256" key="5">
    <source>
        <dbReference type="SAM" id="Phobius"/>
    </source>
</evidence>
<feature type="transmembrane region" description="Helical" evidence="5">
    <location>
        <begin position="457"/>
        <end position="476"/>
    </location>
</feature>
<accession>A0A919L9L5</accession>
<feature type="transmembrane region" description="Helical" evidence="5">
    <location>
        <begin position="488"/>
        <end position="507"/>
    </location>
</feature>
<dbReference type="InterPro" id="IPR036890">
    <property type="entry name" value="HATPase_C_sf"/>
</dbReference>
<feature type="transmembrane region" description="Helical" evidence="5">
    <location>
        <begin position="562"/>
        <end position="586"/>
    </location>
</feature>
<sequence>MIRGTYRFGVECALQRSYAGLAVLFAAVWSATAVSLAASSGTRYPLTLASSVLFVALLAVTALRGWRTELSGARDALSATGVALAVHAAYALEQPPALSVGLRCMATVSAVLLAVGFLGGRPGWTAALPALGAQAAASLRAEGPFGALEGVWPPAASAMAAAALAPVLRGAGLRADAAVRAKLDAVAAAAQAQAARRAHREFQRLLHDDVGAALRAASRPGVPASEQRSQARRAVAGLTSVPAGTDEDAGVDLAARLGEDAVARIVAVAATAAGAGPGPRVSVDLPPGGLLLPRDVGEACVRAATEALRNAGLYADATRVRVELQDHGGATAGADGGRSGSGEGMTLTVSDDGVGFAPDRVRRTSLGLRRSVHQCMADVGGSAEVISAPGRGTTVRLRWRRAAQDRPAPGPARPRSRAETIRAAIGDVRRPLSAVCLPFLAVMGWVAAVHAPRTPGMVWYLPWYGVLAAATGLMLARADRGIGRRAALGWSAFAVGGSVSSLLVIPAEGVADYTSWPIGAITPLLTLLVTVRPRWEVVLALACEEAGILVLVAARQPEGGSALHAVVAALPALVAPVMGVVMGGVIGRTVNRLGGAVLDAEATRTAVVAAESAARARRAQHGRQLSELDELVLPFLRVLASGTAGDADEVRGRASRLGQSLRDELHLSGVLDRPLRALIDGARRAGCRVDIHAYAEEEDRADSGGGVRPDLVHAMLTAALRDRRAPADLVLSIQYGALRSGVSLLASPGDPGRAAALRELLAGERAEVEDSADLTLAEVDLPGTRRPGPPERGAARA</sequence>
<feature type="domain" description="Histidine kinase/HSP90-like ATPase" evidence="6">
    <location>
        <begin position="295"/>
        <end position="403"/>
    </location>
</feature>
<gene>
    <name evidence="7" type="ORF">Sxan_09170</name>
</gene>
<dbReference type="Gene3D" id="3.30.565.10">
    <property type="entry name" value="Histidine kinase-like ATPase, C-terminal domain"/>
    <property type="match status" value="1"/>
</dbReference>
<organism evidence="7 8">
    <name type="scientific">Streptomyces xanthophaeus</name>
    <dbReference type="NCBI Taxonomy" id="67385"/>
    <lineage>
        <taxon>Bacteria</taxon>
        <taxon>Bacillati</taxon>
        <taxon>Actinomycetota</taxon>
        <taxon>Actinomycetes</taxon>
        <taxon>Kitasatosporales</taxon>
        <taxon>Streptomycetaceae</taxon>
        <taxon>Streptomyces</taxon>
    </lineage>
</organism>
<dbReference type="PANTHER" id="PTHR24421">
    <property type="entry name" value="NITRATE/NITRITE SENSOR PROTEIN NARX-RELATED"/>
    <property type="match status" value="1"/>
</dbReference>
<evidence type="ECO:0000313" key="8">
    <source>
        <dbReference type="Proteomes" id="UP000600026"/>
    </source>
</evidence>
<feature type="transmembrane region" description="Helical" evidence="5">
    <location>
        <begin position="21"/>
        <end position="38"/>
    </location>
</feature>
<evidence type="ECO:0000259" key="6">
    <source>
        <dbReference type="SMART" id="SM00387"/>
    </source>
</evidence>
<feature type="transmembrane region" description="Helical" evidence="5">
    <location>
        <begin position="44"/>
        <end position="63"/>
    </location>
</feature>
<proteinExistence type="predicted"/>
<keyword evidence="2" id="KW-0418">Kinase</keyword>
<keyword evidence="5" id="KW-0472">Membrane</keyword>
<keyword evidence="3" id="KW-0902">Two-component regulatory system</keyword>
<dbReference type="PANTHER" id="PTHR24421:SF61">
    <property type="entry name" value="OXYGEN SENSOR HISTIDINE KINASE NREB"/>
    <property type="match status" value="1"/>
</dbReference>
<evidence type="ECO:0000256" key="4">
    <source>
        <dbReference type="SAM" id="MobiDB-lite"/>
    </source>
</evidence>
<evidence type="ECO:0000256" key="3">
    <source>
        <dbReference type="ARBA" id="ARBA00023012"/>
    </source>
</evidence>
<dbReference type="Proteomes" id="UP000600026">
    <property type="component" value="Unassembled WGS sequence"/>
</dbReference>
<dbReference type="RefSeq" id="WP_031151327.1">
    <property type="nucleotide sequence ID" value="NZ_BNEE01000004.1"/>
</dbReference>
<dbReference type="AlphaFoldDB" id="A0A919L9L5"/>
<protein>
    <recommendedName>
        <fullName evidence="6">Histidine kinase/HSP90-like ATPase domain-containing protein</fullName>
    </recommendedName>
</protein>
<dbReference type="GO" id="GO:0016301">
    <property type="term" value="F:kinase activity"/>
    <property type="evidence" value="ECO:0007669"/>
    <property type="project" value="UniProtKB-KW"/>
</dbReference>
<keyword evidence="1" id="KW-0808">Transferase</keyword>
<evidence type="ECO:0000313" key="7">
    <source>
        <dbReference type="EMBL" id="GHI83553.1"/>
    </source>
</evidence>
<reference evidence="7" key="1">
    <citation type="submission" date="2020-09" db="EMBL/GenBank/DDBJ databases">
        <title>Whole genome shotgun sequence of Streptomyces xanthophaeus NBRC 12829.</title>
        <authorList>
            <person name="Komaki H."/>
            <person name="Tamura T."/>
        </authorList>
    </citation>
    <scope>NUCLEOTIDE SEQUENCE</scope>
    <source>
        <strain evidence="7">NBRC 12829</strain>
    </source>
</reference>
<dbReference type="OrthoDB" id="4065549at2"/>
<keyword evidence="5" id="KW-1133">Transmembrane helix</keyword>
<feature type="region of interest" description="Disordered" evidence="4">
    <location>
        <begin position="772"/>
        <end position="797"/>
    </location>
</feature>
<comment type="caution">
    <text evidence="7">The sequence shown here is derived from an EMBL/GenBank/DDBJ whole genome shotgun (WGS) entry which is preliminary data.</text>
</comment>
<evidence type="ECO:0000256" key="2">
    <source>
        <dbReference type="ARBA" id="ARBA00022777"/>
    </source>
</evidence>
<evidence type="ECO:0000256" key="1">
    <source>
        <dbReference type="ARBA" id="ARBA00022679"/>
    </source>
</evidence>
<name>A0A919L9L5_9ACTN</name>
<dbReference type="InterPro" id="IPR050482">
    <property type="entry name" value="Sensor_HK_TwoCompSys"/>
</dbReference>
<dbReference type="GO" id="GO:0000160">
    <property type="term" value="P:phosphorelay signal transduction system"/>
    <property type="evidence" value="ECO:0007669"/>
    <property type="project" value="UniProtKB-KW"/>
</dbReference>
<keyword evidence="8" id="KW-1185">Reference proteome</keyword>
<keyword evidence="5" id="KW-0812">Transmembrane</keyword>
<dbReference type="Pfam" id="PF02518">
    <property type="entry name" value="HATPase_c"/>
    <property type="match status" value="1"/>
</dbReference>
<dbReference type="InterPro" id="IPR003594">
    <property type="entry name" value="HATPase_dom"/>
</dbReference>